<proteinExistence type="inferred from homology"/>
<dbReference type="GO" id="GO:0008422">
    <property type="term" value="F:beta-glucosidase activity"/>
    <property type="evidence" value="ECO:0007669"/>
    <property type="project" value="TreeGrafter"/>
</dbReference>
<keyword evidence="3 6" id="KW-0326">Glycosidase</keyword>
<reference evidence="7 8" key="1">
    <citation type="submission" date="2018-08" db="EMBL/GenBank/DDBJ databases">
        <title>A genome reference for cultivated species of the human gut microbiota.</title>
        <authorList>
            <person name="Zou Y."/>
            <person name="Xue W."/>
            <person name="Luo G."/>
        </authorList>
    </citation>
    <scope>NUCLEOTIDE SEQUENCE [LARGE SCALE GENOMIC DNA]</scope>
    <source>
        <strain evidence="7 8">OF01-2LB</strain>
    </source>
</reference>
<evidence type="ECO:0000313" key="7">
    <source>
        <dbReference type="EMBL" id="RGC16322.1"/>
    </source>
</evidence>
<dbReference type="InterPro" id="IPR001360">
    <property type="entry name" value="Glyco_hydro_1"/>
</dbReference>
<name>A0A3E2VZ11_CLOIN</name>
<dbReference type="OrthoDB" id="9765195at2"/>
<dbReference type="InterPro" id="IPR018120">
    <property type="entry name" value="Glyco_hydro_1_AS"/>
</dbReference>
<dbReference type="Pfam" id="PF00232">
    <property type="entry name" value="Glyco_hydro_1"/>
    <property type="match status" value="2"/>
</dbReference>
<evidence type="ECO:0000256" key="2">
    <source>
        <dbReference type="ARBA" id="ARBA00022801"/>
    </source>
</evidence>
<dbReference type="PRINTS" id="PR00131">
    <property type="entry name" value="GLHYDRLASE1"/>
</dbReference>
<evidence type="ECO:0000313" key="8">
    <source>
        <dbReference type="Proteomes" id="UP000260025"/>
    </source>
</evidence>
<dbReference type="InterPro" id="IPR017853">
    <property type="entry name" value="GH"/>
</dbReference>
<dbReference type="GO" id="GO:0005829">
    <property type="term" value="C:cytosol"/>
    <property type="evidence" value="ECO:0007669"/>
    <property type="project" value="TreeGrafter"/>
</dbReference>
<sequence>MKFPDNFLWGAASAANQYEGGMQEHGKGLSNIDVVTQGSKELPRYITYKGKNGKKQRCEVWKSGTISRDAEFACFDDEQYPNHFATDFFHRYEEDIAAMKELGIKTYRMSIAWTRIYPNGDDEYPNEQGLQFYERIFQLLKEADIEPLVTINHYEVPLQLTKKWNSWADRRMIACFLKFTQTIFERYQSYVTYWLTFNEINHITLLPFIAAGIVDSDEQMIANASHYQFVAAAQCILQGRKINPNFKFGCMIGYPQSYPYTCSPNDNYLNLQFLNNCFFYSDVQVRGYYPPYKLKEFERKQLHVDMLEEDLKVLKKGTVDYVSFSYYTSGTKTSEIIENSGKGNMVDLGPVNPYLTASQWGWPIDPMGLRIACITLYDRYQKPLFLVENGLGANDVLTEDKKIHDDYRIYYLQKHIEAMRDAIYVDGVEIIGYTPWSFVDLISASTGEIKKRYGFIYVDCDISGNGSYNRYKKDSFYWYKKVISSNGENLS</sequence>
<evidence type="ECO:0000256" key="4">
    <source>
        <dbReference type="PROSITE-ProRule" id="PRU10055"/>
    </source>
</evidence>
<dbReference type="InterPro" id="IPR033132">
    <property type="entry name" value="GH_1_N_CS"/>
</dbReference>
<evidence type="ECO:0000256" key="3">
    <source>
        <dbReference type="ARBA" id="ARBA00023295"/>
    </source>
</evidence>
<dbReference type="PANTHER" id="PTHR10353">
    <property type="entry name" value="GLYCOSYL HYDROLASE"/>
    <property type="match status" value="1"/>
</dbReference>
<dbReference type="PANTHER" id="PTHR10353:SF122">
    <property type="entry name" value="6-PHOSPHO-BETA-GLUCOSIDASE ASCB-RELATED"/>
    <property type="match status" value="1"/>
</dbReference>
<dbReference type="SUPFAM" id="SSF51445">
    <property type="entry name" value="(Trans)glycosidases"/>
    <property type="match status" value="1"/>
</dbReference>
<dbReference type="GO" id="GO:0016052">
    <property type="term" value="P:carbohydrate catabolic process"/>
    <property type="evidence" value="ECO:0007669"/>
    <property type="project" value="TreeGrafter"/>
</dbReference>
<accession>A0A3E2VZ11</accession>
<gene>
    <name evidence="7" type="ORF">DXA38_08335</name>
</gene>
<keyword evidence="2 6" id="KW-0378">Hydrolase</keyword>
<feature type="active site" description="Nucleophile" evidence="4">
    <location>
        <position position="388"/>
    </location>
</feature>
<dbReference type="AlphaFoldDB" id="A0A3E2VZ11"/>
<evidence type="ECO:0000256" key="6">
    <source>
        <dbReference type="RuleBase" id="RU004468"/>
    </source>
</evidence>
<comment type="caution">
    <text evidence="7">The sequence shown here is derived from an EMBL/GenBank/DDBJ whole genome shotgun (WGS) entry which is preliminary data.</text>
</comment>
<dbReference type="EMBL" id="QVEV01000009">
    <property type="protein sequence ID" value="RGC16322.1"/>
    <property type="molecule type" value="Genomic_DNA"/>
</dbReference>
<dbReference type="PROSITE" id="PS00572">
    <property type="entry name" value="GLYCOSYL_HYDROL_F1_1"/>
    <property type="match status" value="1"/>
</dbReference>
<protein>
    <submittedName>
        <fullName evidence="7">6-phospho-beta-glucosidase</fullName>
    </submittedName>
</protein>
<dbReference type="RefSeq" id="WP_117442784.1">
    <property type="nucleotide sequence ID" value="NZ_JAJFEN010000026.1"/>
</dbReference>
<organism evidence="7 8">
    <name type="scientific">Clostridium innocuum</name>
    <dbReference type="NCBI Taxonomy" id="1522"/>
    <lineage>
        <taxon>Bacteria</taxon>
        <taxon>Bacillati</taxon>
        <taxon>Bacillota</taxon>
        <taxon>Clostridia</taxon>
        <taxon>Eubacteriales</taxon>
        <taxon>Clostridiaceae</taxon>
        <taxon>Clostridium</taxon>
    </lineage>
</organism>
<evidence type="ECO:0000256" key="5">
    <source>
        <dbReference type="RuleBase" id="RU003690"/>
    </source>
</evidence>
<dbReference type="PROSITE" id="PS00653">
    <property type="entry name" value="GLYCOSYL_HYDROL_F1_2"/>
    <property type="match status" value="1"/>
</dbReference>
<dbReference type="Proteomes" id="UP000260025">
    <property type="component" value="Unassembled WGS sequence"/>
</dbReference>
<dbReference type="Gene3D" id="3.20.20.80">
    <property type="entry name" value="Glycosidases"/>
    <property type="match status" value="1"/>
</dbReference>
<evidence type="ECO:0000256" key="1">
    <source>
        <dbReference type="ARBA" id="ARBA00010838"/>
    </source>
</evidence>
<comment type="similarity">
    <text evidence="1 5">Belongs to the glycosyl hydrolase 1 family.</text>
</comment>